<dbReference type="EMBL" id="JPKY01000031">
    <property type="protein sequence ID" value="KFH45487.1"/>
    <property type="molecule type" value="Genomic_DNA"/>
</dbReference>
<evidence type="ECO:0000256" key="2">
    <source>
        <dbReference type="ARBA" id="ARBA00047899"/>
    </source>
</evidence>
<sequence length="314" mass="35980">MGLSIGTLFPLRWRLWLGRLLFKPLESNVTRISLHRVIKGPVHPPEVEAMQYVASHTTIPIPKVYKVHTLGNSIFIEMAYIRGEPLSHAWRTLTSDQKKTIFADIKQYVSILRELPPPKEDLVSSAFQNPAQDGRIGSRFFGPMNHGEFHRLTRRHPFGEVPAWALGHEVEKVHTSTYRTHFTHADLAPRNIIVRGGRVAAIIDWAYSGWYPEYWEFTRAHYTGFTDEDYFEYFRSALPCYDLELAAEQSLWSKVEEPGTHTILSRGEEHHENPGSTPSAAWMEARAGRQLTDLWSLESRLCSTARADQSCLKP</sequence>
<comment type="caution">
    <text evidence="6">The sequence shown here is derived from an EMBL/GenBank/DDBJ whole genome shotgun (WGS) entry which is preliminary data.</text>
</comment>
<dbReference type="CDD" id="cd05120">
    <property type="entry name" value="APH_ChoK_like"/>
    <property type="match status" value="1"/>
</dbReference>
<comment type="catalytic activity">
    <reaction evidence="3">
        <text>L-seryl-[protein] + ATP = O-phospho-L-seryl-[protein] + ADP + H(+)</text>
        <dbReference type="Rhea" id="RHEA:17989"/>
        <dbReference type="Rhea" id="RHEA-COMP:9863"/>
        <dbReference type="Rhea" id="RHEA-COMP:11604"/>
        <dbReference type="ChEBI" id="CHEBI:15378"/>
        <dbReference type="ChEBI" id="CHEBI:29999"/>
        <dbReference type="ChEBI" id="CHEBI:30616"/>
        <dbReference type="ChEBI" id="CHEBI:83421"/>
        <dbReference type="ChEBI" id="CHEBI:456216"/>
        <dbReference type="EC" id="2.7.11.1"/>
    </reaction>
</comment>
<gene>
    <name evidence="6" type="ORF">ACRE_036600</name>
</gene>
<dbReference type="InterPro" id="IPR002575">
    <property type="entry name" value="Aminoglycoside_PTrfase"/>
</dbReference>
<dbReference type="Pfam" id="PF01636">
    <property type="entry name" value="APH"/>
    <property type="match status" value="1"/>
</dbReference>
<dbReference type="Proteomes" id="UP000029964">
    <property type="component" value="Unassembled WGS sequence"/>
</dbReference>
<evidence type="ECO:0000259" key="5">
    <source>
        <dbReference type="Pfam" id="PF01636"/>
    </source>
</evidence>
<dbReference type="STRING" id="857340.A0A086T805"/>
<dbReference type="SUPFAM" id="SSF56112">
    <property type="entry name" value="Protein kinase-like (PK-like)"/>
    <property type="match status" value="1"/>
</dbReference>
<feature type="signal peptide" evidence="4">
    <location>
        <begin position="1"/>
        <end position="18"/>
    </location>
</feature>
<evidence type="ECO:0000256" key="3">
    <source>
        <dbReference type="ARBA" id="ARBA00048679"/>
    </source>
</evidence>
<dbReference type="AlphaFoldDB" id="A0A086T805"/>
<dbReference type="PROSITE" id="PS00109">
    <property type="entry name" value="PROTEIN_KINASE_TYR"/>
    <property type="match status" value="1"/>
</dbReference>
<dbReference type="HOGENOM" id="CLU_021768_3_2_1"/>
<name>A0A086T805_HAPC1</name>
<dbReference type="Gene3D" id="3.90.1200.10">
    <property type="match status" value="1"/>
</dbReference>
<evidence type="ECO:0000256" key="1">
    <source>
        <dbReference type="ARBA" id="ARBA00012513"/>
    </source>
</evidence>
<proteinExistence type="predicted"/>
<dbReference type="OrthoDB" id="8300194at2759"/>
<dbReference type="GO" id="GO:0004674">
    <property type="term" value="F:protein serine/threonine kinase activity"/>
    <property type="evidence" value="ECO:0007669"/>
    <property type="project" value="UniProtKB-EC"/>
</dbReference>
<dbReference type="EC" id="2.7.11.1" evidence="1"/>
<dbReference type="InterPro" id="IPR008266">
    <property type="entry name" value="Tyr_kinase_AS"/>
</dbReference>
<keyword evidence="4" id="KW-0732">Signal</keyword>
<accession>A0A086T805</accession>
<reference evidence="7" key="1">
    <citation type="journal article" date="2014" name="Genome Announc.">
        <title>Genome sequence and annotation of Acremonium chrysogenum, producer of the beta-lactam antibiotic cephalosporin C.</title>
        <authorList>
            <person name="Terfehr D."/>
            <person name="Dahlmann T.A."/>
            <person name="Specht T."/>
            <person name="Zadra I."/>
            <person name="Kuernsteiner H."/>
            <person name="Kueck U."/>
        </authorList>
    </citation>
    <scope>NUCLEOTIDE SEQUENCE [LARGE SCALE GENOMIC DNA]</scope>
    <source>
        <strain evidence="7">ATCC 11550 / CBS 779.69 / DSM 880 / IAM 14645 / JCM 23072 / IMI 49137</strain>
    </source>
</reference>
<dbReference type="PANTHER" id="PTHR21310:SF15">
    <property type="entry name" value="AMINOGLYCOSIDE PHOSPHOTRANSFERASE DOMAIN-CONTAINING PROTEIN"/>
    <property type="match status" value="1"/>
</dbReference>
<feature type="chain" id="PRO_5001815393" description="non-specific serine/threonine protein kinase" evidence="4">
    <location>
        <begin position="19"/>
        <end position="314"/>
    </location>
</feature>
<keyword evidence="7" id="KW-1185">Reference proteome</keyword>
<evidence type="ECO:0000313" key="6">
    <source>
        <dbReference type="EMBL" id="KFH45487.1"/>
    </source>
</evidence>
<dbReference type="InterPro" id="IPR011009">
    <property type="entry name" value="Kinase-like_dom_sf"/>
</dbReference>
<protein>
    <recommendedName>
        <fullName evidence="1">non-specific serine/threonine protein kinase</fullName>
        <ecNumber evidence="1">2.7.11.1</ecNumber>
    </recommendedName>
</protein>
<dbReference type="PANTHER" id="PTHR21310">
    <property type="entry name" value="AMINOGLYCOSIDE PHOSPHOTRANSFERASE-RELATED-RELATED"/>
    <property type="match status" value="1"/>
</dbReference>
<organism evidence="6 7">
    <name type="scientific">Hapsidospora chrysogenum (strain ATCC 11550 / CBS 779.69 / DSM 880 / IAM 14645 / JCM 23072 / IMI 49137)</name>
    <name type="common">Acremonium chrysogenum</name>
    <dbReference type="NCBI Taxonomy" id="857340"/>
    <lineage>
        <taxon>Eukaryota</taxon>
        <taxon>Fungi</taxon>
        <taxon>Dikarya</taxon>
        <taxon>Ascomycota</taxon>
        <taxon>Pezizomycotina</taxon>
        <taxon>Sordariomycetes</taxon>
        <taxon>Hypocreomycetidae</taxon>
        <taxon>Hypocreales</taxon>
        <taxon>Bionectriaceae</taxon>
        <taxon>Hapsidospora</taxon>
    </lineage>
</organism>
<comment type="catalytic activity">
    <reaction evidence="2">
        <text>L-threonyl-[protein] + ATP = O-phospho-L-threonyl-[protein] + ADP + H(+)</text>
        <dbReference type="Rhea" id="RHEA:46608"/>
        <dbReference type="Rhea" id="RHEA-COMP:11060"/>
        <dbReference type="Rhea" id="RHEA-COMP:11605"/>
        <dbReference type="ChEBI" id="CHEBI:15378"/>
        <dbReference type="ChEBI" id="CHEBI:30013"/>
        <dbReference type="ChEBI" id="CHEBI:30616"/>
        <dbReference type="ChEBI" id="CHEBI:61977"/>
        <dbReference type="ChEBI" id="CHEBI:456216"/>
        <dbReference type="EC" id="2.7.11.1"/>
    </reaction>
</comment>
<evidence type="ECO:0000256" key="4">
    <source>
        <dbReference type="SAM" id="SignalP"/>
    </source>
</evidence>
<feature type="domain" description="Aminoglycoside phosphotransferase" evidence="5">
    <location>
        <begin position="45"/>
        <end position="226"/>
    </location>
</feature>
<evidence type="ECO:0000313" key="7">
    <source>
        <dbReference type="Proteomes" id="UP000029964"/>
    </source>
</evidence>
<dbReference type="InterPro" id="IPR051678">
    <property type="entry name" value="AGP_Transferase"/>
</dbReference>